<sequence length="170" mass="17128">MVSFLWVSPRELFLTLQVSLAGTDGGCRPGFAWLRGAGSLAWGLGGACGLPDCAAPGGELLSPAGPTGLAAPLLEWRLTNEVSGGLPLLRAVGSDRGLVDRGACTGSLCWSPGCGSQEEAIVGWPVAAVATWECGSGVGERFSPTLKSGLAVRSGAGGQRLSNCDDVGAE</sequence>
<evidence type="ECO:0000313" key="3">
    <source>
        <dbReference type="Proteomes" id="UP001066276"/>
    </source>
</evidence>
<reference evidence="2" key="1">
    <citation type="journal article" date="2022" name="bioRxiv">
        <title>Sequencing and chromosome-scale assembly of the giantPleurodeles waltlgenome.</title>
        <authorList>
            <person name="Brown T."/>
            <person name="Elewa A."/>
            <person name="Iarovenko S."/>
            <person name="Subramanian E."/>
            <person name="Araus A.J."/>
            <person name="Petzold A."/>
            <person name="Susuki M."/>
            <person name="Suzuki K.-i.T."/>
            <person name="Hayashi T."/>
            <person name="Toyoda A."/>
            <person name="Oliveira C."/>
            <person name="Osipova E."/>
            <person name="Leigh N.D."/>
            <person name="Simon A."/>
            <person name="Yun M.H."/>
        </authorList>
    </citation>
    <scope>NUCLEOTIDE SEQUENCE</scope>
    <source>
        <strain evidence="2">20211129_DDA</strain>
        <tissue evidence="2">Liver</tissue>
    </source>
</reference>
<dbReference type="AlphaFoldDB" id="A0AAV7PR44"/>
<feature type="signal peptide" evidence="1">
    <location>
        <begin position="1"/>
        <end position="21"/>
    </location>
</feature>
<keyword evidence="1" id="KW-0732">Signal</keyword>
<proteinExistence type="predicted"/>
<evidence type="ECO:0000256" key="1">
    <source>
        <dbReference type="SAM" id="SignalP"/>
    </source>
</evidence>
<dbReference type="Proteomes" id="UP001066276">
    <property type="component" value="Chromosome 7"/>
</dbReference>
<evidence type="ECO:0000313" key="2">
    <source>
        <dbReference type="EMBL" id="KAJ1129896.1"/>
    </source>
</evidence>
<name>A0AAV7PR44_PLEWA</name>
<evidence type="ECO:0008006" key="4">
    <source>
        <dbReference type="Google" id="ProtNLM"/>
    </source>
</evidence>
<organism evidence="2 3">
    <name type="scientific">Pleurodeles waltl</name>
    <name type="common">Iberian ribbed newt</name>
    <dbReference type="NCBI Taxonomy" id="8319"/>
    <lineage>
        <taxon>Eukaryota</taxon>
        <taxon>Metazoa</taxon>
        <taxon>Chordata</taxon>
        <taxon>Craniata</taxon>
        <taxon>Vertebrata</taxon>
        <taxon>Euteleostomi</taxon>
        <taxon>Amphibia</taxon>
        <taxon>Batrachia</taxon>
        <taxon>Caudata</taxon>
        <taxon>Salamandroidea</taxon>
        <taxon>Salamandridae</taxon>
        <taxon>Pleurodelinae</taxon>
        <taxon>Pleurodeles</taxon>
    </lineage>
</organism>
<dbReference type="EMBL" id="JANPWB010000011">
    <property type="protein sequence ID" value="KAJ1129896.1"/>
    <property type="molecule type" value="Genomic_DNA"/>
</dbReference>
<keyword evidence="3" id="KW-1185">Reference proteome</keyword>
<accession>A0AAV7PR44</accession>
<comment type="caution">
    <text evidence="2">The sequence shown here is derived from an EMBL/GenBank/DDBJ whole genome shotgun (WGS) entry which is preliminary data.</text>
</comment>
<gene>
    <name evidence="2" type="ORF">NDU88_008257</name>
</gene>
<protein>
    <recommendedName>
        <fullName evidence="4">Secreted protein</fullName>
    </recommendedName>
</protein>
<feature type="chain" id="PRO_5043911040" description="Secreted protein" evidence="1">
    <location>
        <begin position="22"/>
        <end position="170"/>
    </location>
</feature>